<dbReference type="SUPFAM" id="SSF51735">
    <property type="entry name" value="NAD(P)-binding Rossmann-fold domains"/>
    <property type="match status" value="1"/>
</dbReference>
<dbReference type="InterPro" id="IPR008927">
    <property type="entry name" value="6-PGluconate_DH-like_C_sf"/>
</dbReference>
<dbReference type="SUPFAM" id="SSF48179">
    <property type="entry name" value="6-phosphogluconate dehydrogenase C-terminal domain-like"/>
    <property type="match status" value="1"/>
</dbReference>
<dbReference type="PROSITE" id="PS00521">
    <property type="entry name" value="P5CR"/>
    <property type="match status" value="1"/>
</dbReference>
<dbReference type="GO" id="GO:0004735">
    <property type="term" value="F:pyrroline-5-carboxylate reductase activity"/>
    <property type="evidence" value="ECO:0007669"/>
    <property type="project" value="UniProtKB-UniRule"/>
</dbReference>
<feature type="binding site" evidence="10">
    <location>
        <begin position="77"/>
        <end position="80"/>
    </location>
    <ligand>
        <name>NADP(+)</name>
        <dbReference type="ChEBI" id="CHEBI:58349"/>
    </ligand>
</feature>
<dbReference type="PANTHER" id="PTHR11645:SF0">
    <property type="entry name" value="PYRROLINE-5-CARBOXYLATE REDUCTASE 3"/>
    <property type="match status" value="1"/>
</dbReference>
<keyword evidence="6 8" id="KW-0521">NADP</keyword>
<dbReference type="Pfam" id="PF03807">
    <property type="entry name" value="F420_oxidored"/>
    <property type="match status" value="1"/>
</dbReference>
<dbReference type="InterPro" id="IPR028939">
    <property type="entry name" value="P5C_Rdtase_cat_N"/>
</dbReference>
<comment type="function">
    <text evidence="8">Catalyzes the reduction of 1-pyrroline-5-carboxylate (PCA) to L-proline.</text>
</comment>
<dbReference type="RefSeq" id="WP_246514874.1">
    <property type="nucleotide sequence ID" value="NZ_CP061799.1"/>
</dbReference>
<comment type="catalytic activity">
    <reaction evidence="8 11">
        <text>L-proline + NADP(+) = (S)-1-pyrroline-5-carboxylate + NADPH + 2 H(+)</text>
        <dbReference type="Rhea" id="RHEA:14109"/>
        <dbReference type="ChEBI" id="CHEBI:15378"/>
        <dbReference type="ChEBI" id="CHEBI:17388"/>
        <dbReference type="ChEBI" id="CHEBI:57783"/>
        <dbReference type="ChEBI" id="CHEBI:58349"/>
        <dbReference type="ChEBI" id="CHEBI:60039"/>
        <dbReference type="EC" id="1.5.1.2"/>
    </reaction>
</comment>
<dbReference type="Gene3D" id="3.40.50.720">
    <property type="entry name" value="NAD(P)-binding Rossmann-like Domain"/>
    <property type="match status" value="1"/>
</dbReference>
<evidence type="ECO:0000256" key="2">
    <source>
        <dbReference type="ARBA" id="ARBA00005525"/>
    </source>
</evidence>
<protein>
    <recommendedName>
        <fullName evidence="8 9">Pyrroline-5-carboxylate reductase</fullName>
        <shortName evidence="8">P5C reductase</shortName>
        <shortName evidence="8">P5CR</shortName>
        <ecNumber evidence="8 9">1.5.1.2</ecNumber>
    </recommendedName>
    <alternativeName>
        <fullName evidence="8">PCA reductase</fullName>
    </alternativeName>
</protein>
<comment type="pathway">
    <text evidence="8 11">Amino-acid biosynthesis; L-proline biosynthesis; L-proline from L-glutamate 5-semialdehyde: step 1/1.</text>
</comment>
<dbReference type="Proteomes" id="UP000663720">
    <property type="component" value="Chromosome"/>
</dbReference>
<keyword evidence="5 8" id="KW-0641">Proline biosynthesis</keyword>
<feature type="domain" description="Pyrroline-5-carboxylate reductase dimerisation" evidence="13">
    <location>
        <begin position="181"/>
        <end position="285"/>
    </location>
</feature>
<evidence type="ECO:0000259" key="13">
    <source>
        <dbReference type="Pfam" id="PF14748"/>
    </source>
</evidence>
<evidence type="ECO:0000256" key="8">
    <source>
        <dbReference type="HAMAP-Rule" id="MF_01925"/>
    </source>
</evidence>
<keyword evidence="3 8" id="KW-0963">Cytoplasm</keyword>
<dbReference type="InterPro" id="IPR029036">
    <property type="entry name" value="P5CR_dimer"/>
</dbReference>
<evidence type="ECO:0000256" key="6">
    <source>
        <dbReference type="ARBA" id="ARBA00022857"/>
    </source>
</evidence>
<evidence type="ECO:0000256" key="5">
    <source>
        <dbReference type="ARBA" id="ARBA00022650"/>
    </source>
</evidence>
<dbReference type="PANTHER" id="PTHR11645">
    <property type="entry name" value="PYRROLINE-5-CARBOXYLATE REDUCTASE"/>
    <property type="match status" value="1"/>
</dbReference>
<dbReference type="FunFam" id="1.10.3730.10:FF:000001">
    <property type="entry name" value="Pyrroline-5-carboxylate reductase"/>
    <property type="match status" value="1"/>
</dbReference>
<dbReference type="InterPro" id="IPR053790">
    <property type="entry name" value="P5CR-like_CS"/>
</dbReference>
<dbReference type="NCBIfam" id="TIGR00112">
    <property type="entry name" value="proC"/>
    <property type="match status" value="1"/>
</dbReference>
<reference evidence="14" key="1">
    <citation type="journal article" date="2021" name="Microb. Physiol.">
        <title>Proteogenomic Insights into the Physiology of Marine, Sulfate-Reducing, Filamentous Desulfonema limicola and Desulfonema magnum.</title>
        <authorList>
            <person name="Schnaars V."/>
            <person name="Wohlbrand L."/>
            <person name="Scheve S."/>
            <person name="Hinrichs C."/>
            <person name="Reinhardt R."/>
            <person name="Rabus R."/>
        </authorList>
    </citation>
    <scope>NUCLEOTIDE SEQUENCE</scope>
    <source>
        <strain evidence="14">5ac10</strain>
    </source>
</reference>
<gene>
    <name evidence="8 14" type="primary">proC</name>
    <name evidence="14" type="ORF">dnl_13110</name>
</gene>
<dbReference type="GO" id="GO:0005737">
    <property type="term" value="C:cytoplasm"/>
    <property type="evidence" value="ECO:0007669"/>
    <property type="project" value="UniProtKB-SubCell"/>
</dbReference>
<dbReference type="GO" id="GO:0055129">
    <property type="term" value="P:L-proline biosynthetic process"/>
    <property type="evidence" value="ECO:0007669"/>
    <property type="project" value="UniProtKB-UniRule"/>
</dbReference>
<dbReference type="FunFam" id="3.40.50.720:FF:000190">
    <property type="entry name" value="Pyrroline-5-carboxylate reductase"/>
    <property type="match status" value="1"/>
</dbReference>
<comment type="catalytic activity">
    <reaction evidence="8">
        <text>L-proline + NAD(+) = (S)-1-pyrroline-5-carboxylate + NADH + 2 H(+)</text>
        <dbReference type="Rhea" id="RHEA:14105"/>
        <dbReference type="ChEBI" id="CHEBI:15378"/>
        <dbReference type="ChEBI" id="CHEBI:17388"/>
        <dbReference type="ChEBI" id="CHEBI:57540"/>
        <dbReference type="ChEBI" id="CHEBI:57945"/>
        <dbReference type="ChEBI" id="CHEBI:60039"/>
        <dbReference type="EC" id="1.5.1.2"/>
    </reaction>
</comment>
<dbReference type="Pfam" id="PF14748">
    <property type="entry name" value="P5CR_dimer"/>
    <property type="match status" value="1"/>
</dbReference>
<evidence type="ECO:0000256" key="7">
    <source>
        <dbReference type="ARBA" id="ARBA00023002"/>
    </source>
</evidence>
<dbReference type="Gene3D" id="1.10.3730.10">
    <property type="entry name" value="ProC C-terminal domain-like"/>
    <property type="match status" value="1"/>
</dbReference>
<feature type="domain" description="Pyrroline-5-carboxylate reductase catalytic N-terminal" evidence="12">
    <location>
        <begin position="12"/>
        <end position="110"/>
    </location>
</feature>
<evidence type="ECO:0000256" key="4">
    <source>
        <dbReference type="ARBA" id="ARBA00022605"/>
    </source>
</evidence>
<dbReference type="InterPro" id="IPR036291">
    <property type="entry name" value="NAD(P)-bd_dom_sf"/>
</dbReference>
<dbReference type="KEGG" id="dli:dnl_13110"/>
<evidence type="ECO:0000256" key="9">
    <source>
        <dbReference type="NCBIfam" id="TIGR00112"/>
    </source>
</evidence>
<evidence type="ECO:0000256" key="1">
    <source>
        <dbReference type="ARBA" id="ARBA00004496"/>
    </source>
</evidence>
<evidence type="ECO:0000256" key="10">
    <source>
        <dbReference type="PIRSR" id="PIRSR000193-1"/>
    </source>
</evidence>
<keyword evidence="7 8" id="KW-0560">Oxidoreductase</keyword>
<dbReference type="PIRSF" id="PIRSF000193">
    <property type="entry name" value="Pyrrol-5-carb_rd"/>
    <property type="match status" value="1"/>
</dbReference>
<accession>A0A975GFA6</accession>
<evidence type="ECO:0000313" key="15">
    <source>
        <dbReference type="Proteomes" id="UP000663720"/>
    </source>
</evidence>
<name>A0A975GFA6_9BACT</name>
<dbReference type="HAMAP" id="MF_01925">
    <property type="entry name" value="P5C_reductase"/>
    <property type="match status" value="1"/>
</dbReference>
<organism evidence="14 15">
    <name type="scientific">Desulfonema limicola</name>
    <dbReference type="NCBI Taxonomy" id="45656"/>
    <lineage>
        <taxon>Bacteria</taxon>
        <taxon>Pseudomonadati</taxon>
        <taxon>Thermodesulfobacteriota</taxon>
        <taxon>Desulfobacteria</taxon>
        <taxon>Desulfobacterales</taxon>
        <taxon>Desulfococcaceae</taxon>
        <taxon>Desulfonema</taxon>
    </lineage>
</organism>
<evidence type="ECO:0000259" key="12">
    <source>
        <dbReference type="Pfam" id="PF03807"/>
    </source>
</evidence>
<evidence type="ECO:0000313" key="14">
    <source>
        <dbReference type="EMBL" id="QTA79062.1"/>
    </source>
</evidence>
<comment type="subcellular location">
    <subcellularLocation>
        <location evidence="1 8">Cytoplasm</location>
    </subcellularLocation>
</comment>
<evidence type="ECO:0000256" key="3">
    <source>
        <dbReference type="ARBA" id="ARBA00022490"/>
    </source>
</evidence>
<proteinExistence type="inferred from homology"/>
<keyword evidence="4 8" id="KW-0028">Amino-acid biosynthesis</keyword>
<dbReference type="InterPro" id="IPR000304">
    <property type="entry name" value="Pyrroline-COOH_reductase"/>
</dbReference>
<evidence type="ECO:0000256" key="11">
    <source>
        <dbReference type="RuleBase" id="RU003903"/>
    </source>
</evidence>
<keyword evidence="15" id="KW-1185">Reference proteome</keyword>
<sequence>MLETITGRYKNIGFAGAGNMGEAIIGALINSCIFSPLNIFINDINKERLDFMNKTYGVSILADNFKLFSQCDIIILAVKPQQMTQLLTEITGNPDYGIYNRKLVISIAAGITIKKIEDILYKPLDDKSRKKLPIIRVMPNTPALVLAGISGMSLNNNTSYEDADAGKTILNSMGKVIEVKEELLNAVTAVSGSGPAYVFYLVEAMIKGGIEAGLEPGHAAEFSIATLDGAVKLMMAKNESPEELRRKVTSPGGTTEAAIRVLDNNDVKHHIIEAIAAAAKRGEELSS</sequence>
<dbReference type="EC" id="1.5.1.2" evidence="8 9"/>
<dbReference type="AlphaFoldDB" id="A0A975GFA6"/>
<dbReference type="EMBL" id="CP061799">
    <property type="protein sequence ID" value="QTA79062.1"/>
    <property type="molecule type" value="Genomic_DNA"/>
</dbReference>
<feature type="binding site" evidence="10">
    <location>
        <position position="64"/>
    </location>
    <ligand>
        <name>NADPH</name>
        <dbReference type="ChEBI" id="CHEBI:57783"/>
    </ligand>
</feature>
<comment type="similarity">
    <text evidence="2 8 11">Belongs to the pyrroline-5-carboxylate reductase family.</text>
</comment>